<sequence length="727" mass="81572">MGDTKSLEALLLLRAPTSNLTGVEGNSIGHAGAVMQLREASPVEARLCFDFSLESWPKPSQANLPEDWDWVSTSDSSDAEWEDLAERPSPSGEAVKSWLQAVLFRPSLPPSQTSGAQICKEVSRDVATSCVIDEESYGRIDEAVNEDACSCQSSVWSKDSLEAEEAEETYLATPYSSHLAELKLLRGRAWNEDFKFRYLHGASATRRAHVYRSAYQDLLTSEVLRNPHKTEDGNVVFYPVTEMELELGLHQHNLNKSRAWERCAALFGETGTQMKKARAHKEDLVEVSFSLPTVGFLVTKTAEPARASKPRQRGFMLHEAQRWDKLSRGLSHIGPLKPVCHLTHSQVPAGIAMPRLPARLGTRAATKFTFSKALLQNGNHCMHCWVPGPKRRCLEDAGDFLEVDLGGECVVNAVGTRGLFPSYFWYPTREMIEKEMGISVSQYRGGYQAVVCADSPMGWVRRYELLYRLDRGKEWVPLGVFEGNTNYHEESVTSMMPFAFPGISGIRVRYLRFRPLSKEQEGYHLKKALRVAIYGHPVAKASASTQNRHVGGLSVSAKDAAEKSPSASSASSDESATNVTYTVSHVAEHHNPMYVQKFSRGAGSRRCRSGYHYDDEHGGRTARKKFNWHTTREEIERIGRTHHGVPVSLIDRRLEWDETIEWESQGDEADEEDVPREPDVNTFASDADLKLAQGLSLSMYEHEKSLEQEEQAEFEMALQLSRNESRK</sequence>
<keyword evidence="4" id="KW-1185">Reference proteome</keyword>
<dbReference type="EMBL" id="LGRX02006597">
    <property type="protein sequence ID" value="KAK3276345.1"/>
    <property type="molecule type" value="Genomic_DNA"/>
</dbReference>
<evidence type="ECO:0000313" key="3">
    <source>
        <dbReference type="EMBL" id="KAK3276345.1"/>
    </source>
</evidence>
<proteinExistence type="predicted"/>
<dbReference type="InterPro" id="IPR008979">
    <property type="entry name" value="Galactose-bd-like_sf"/>
</dbReference>
<comment type="caution">
    <text evidence="3">The sequence shown here is derived from an EMBL/GenBank/DDBJ whole genome shotgun (WGS) entry which is preliminary data.</text>
</comment>
<dbReference type="AlphaFoldDB" id="A0AAE0GE95"/>
<dbReference type="PROSITE" id="PS50022">
    <property type="entry name" value="FA58C_3"/>
    <property type="match status" value="1"/>
</dbReference>
<evidence type="ECO:0000313" key="4">
    <source>
        <dbReference type="Proteomes" id="UP001190700"/>
    </source>
</evidence>
<dbReference type="InterPro" id="IPR000421">
    <property type="entry name" value="FA58C"/>
</dbReference>
<feature type="region of interest" description="Disordered" evidence="1">
    <location>
        <begin position="662"/>
        <end position="685"/>
    </location>
</feature>
<dbReference type="SUPFAM" id="SSF49785">
    <property type="entry name" value="Galactose-binding domain-like"/>
    <property type="match status" value="1"/>
</dbReference>
<feature type="compositionally biased region" description="Acidic residues" evidence="1">
    <location>
        <begin position="662"/>
        <end position="674"/>
    </location>
</feature>
<gene>
    <name evidence="3" type="ORF">CYMTET_15572</name>
</gene>
<dbReference type="InterPro" id="IPR003903">
    <property type="entry name" value="UIM_dom"/>
</dbReference>
<reference evidence="3 4" key="1">
    <citation type="journal article" date="2015" name="Genome Biol. Evol.">
        <title>Comparative Genomics of a Bacterivorous Green Alga Reveals Evolutionary Causalities and Consequences of Phago-Mixotrophic Mode of Nutrition.</title>
        <authorList>
            <person name="Burns J.A."/>
            <person name="Paasch A."/>
            <person name="Narechania A."/>
            <person name="Kim E."/>
        </authorList>
    </citation>
    <scope>NUCLEOTIDE SEQUENCE [LARGE SCALE GENOMIC DNA]</scope>
    <source>
        <strain evidence="3 4">PLY_AMNH</strain>
    </source>
</reference>
<feature type="domain" description="F5/8 type C" evidence="2">
    <location>
        <begin position="458"/>
        <end position="536"/>
    </location>
</feature>
<organism evidence="3 4">
    <name type="scientific">Cymbomonas tetramitiformis</name>
    <dbReference type="NCBI Taxonomy" id="36881"/>
    <lineage>
        <taxon>Eukaryota</taxon>
        <taxon>Viridiplantae</taxon>
        <taxon>Chlorophyta</taxon>
        <taxon>Pyramimonadophyceae</taxon>
        <taxon>Pyramimonadales</taxon>
        <taxon>Pyramimonadaceae</taxon>
        <taxon>Cymbomonas</taxon>
    </lineage>
</organism>
<feature type="region of interest" description="Disordered" evidence="1">
    <location>
        <begin position="544"/>
        <end position="577"/>
    </location>
</feature>
<dbReference type="Proteomes" id="UP001190700">
    <property type="component" value="Unassembled WGS sequence"/>
</dbReference>
<protein>
    <recommendedName>
        <fullName evidence="2">F5/8 type C domain-containing protein</fullName>
    </recommendedName>
</protein>
<accession>A0AAE0GE95</accession>
<evidence type="ECO:0000256" key="1">
    <source>
        <dbReference type="SAM" id="MobiDB-lite"/>
    </source>
</evidence>
<evidence type="ECO:0000259" key="2">
    <source>
        <dbReference type="PROSITE" id="PS50022"/>
    </source>
</evidence>
<dbReference type="Gene3D" id="2.60.120.260">
    <property type="entry name" value="Galactose-binding domain-like"/>
    <property type="match status" value="1"/>
</dbReference>
<feature type="compositionally biased region" description="Low complexity" evidence="1">
    <location>
        <begin position="563"/>
        <end position="576"/>
    </location>
</feature>
<dbReference type="PROSITE" id="PS50330">
    <property type="entry name" value="UIM"/>
    <property type="match status" value="1"/>
</dbReference>
<name>A0AAE0GE95_9CHLO</name>